<keyword evidence="2 5" id="KW-0812">Transmembrane</keyword>
<dbReference type="GO" id="GO:0005886">
    <property type="term" value="C:plasma membrane"/>
    <property type="evidence" value="ECO:0007669"/>
    <property type="project" value="TreeGrafter"/>
</dbReference>
<evidence type="ECO:0000313" key="8">
    <source>
        <dbReference type="Proteomes" id="UP000199377"/>
    </source>
</evidence>
<feature type="transmembrane region" description="Helical" evidence="5">
    <location>
        <begin position="283"/>
        <end position="301"/>
    </location>
</feature>
<gene>
    <name evidence="7" type="ORF">SAMN05216258_10416</name>
</gene>
<evidence type="ECO:0000259" key="6">
    <source>
        <dbReference type="Pfam" id="PF01699"/>
    </source>
</evidence>
<keyword evidence="8" id="KW-1185">Reference proteome</keyword>
<dbReference type="OrthoDB" id="9794225at2"/>
<dbReference type="GO" id="GO:0005262">
    <property type="term" value="F:calcium channel activity"/>
    <property type="evidence" value="ECO:0007669"/>
    <property type="project" value="TreeGrafter"/>
</dbReference>
<comment type="subcellular location">
    <subcellularLocation>
        <location evidence="1">Membrane</location>
        <topology evidence="1">Multi-pass membrane protein</topology>
    </subcellularLocation>
</comment>
<dbReference type="Pfam" id="PF01699">
    <property type="entry name" value="Na_Ca_ex"/>
    <property type="match status" value="2"/>
</dbReference>
<dbReference type="InterPro" id="IPR004837">
    <property type="entry name" value="NaCa_Exmemb"/>
</dbReference>
<feature type="domain" description="Sodium/calcium exchanger membrane region" evidence="6">
    <location>
        <begin position="8"/>
        <end position="144"/>
    </location>
</feature>
<feature type="transmembrane region" description="Helical" evidence="5">
    <location>
        <begin position="104"/>
        <end position="121"/>
    </location>
</feature>
<protein>
    <submittedName>
        <fullName evidence="7">Cation:H+ antiporter</fullName>
    </submittedName>
</protein>
<feature type="transmembrane region" description="Helical" evidence="5">
    <location>
        <begin position="6"/>
        <end position="23"/>
    </location>
</feature>
<proteinExistence type="predicted"/>
<sequence>MLDTWAPLLGGLVLLMAGGELLVRGAVQAAERIGISPLVIGLTLVGFGTSMPELVTSVQAGLDGSPGIAYGNIVGSNIANILLIAGISALICPMLIARSALRRDAVAMLAVAAGFAALAAVLPMGRAAGAGLVALLVAYIWFVIRQERAAADGGAIHDKSAALAAADPGLAPDHGGARLVLPLVIALAGLALVVAGGSLLVDGAVALARGFGVSETVIGLTIVAVGTSAPELVTSVIAALKRQGDVAFGNVVGSNIYNILGIGGVTAAIAPSHVPPEIVGFDAPVMVAVSLALVIFAATGLRIGRREGAALVAGYGGYLWMLWP</sequence>
<evidence type="ECO:0000256" key="2">
    <source>
        <dbReference type="ARBA" id="ARBA00022692"/>
    </source>
</evidence>
<keyword evidence="3 5" id="KW-1133">Transmembrane helix</keyword>
<dbReference type="InterPro" id="IPR004481">
    <property type="entry name" value="K/Na/Ca-exchanger"/>
</dbReference>
<dbReference type="GO" id="GO:0008273">
    <property type="term" value="F:calcium, potassium:sodium antiporter activity"/>
    <property type="evidence" value="ECO:0007669"/>
    <property type="project" value="TreeGrafter"/>
</dbReference>
<feature type="transmembrane region" description="Helical" evidence="5">
    <location>
        <begin position="217"/>
        <end position="240"/>
    </location>
</feature>
<dbReference type="Proteomes" id="UP000199377">
    <property type="component" value="Unassembled WGS sequence"/>
</dbReference>
<feature type="transmembrane region" description="Helical" evidence="5">
    <location>
        <begin position="127"/>
        <end position="144"/>
    </location>
</feature>
<dbReference type="EMBL" id="FOQH01000004">
    <property type="protein sequence ID" value="SFI05286.1"/>
    <property type="molecule type" value="Genomic_DNA"/>
</dbReference>
<organism evidence="7 8">
    <name type="scientific">Albimonas pacifica</name>
    <dbReference type="NCBI Taxonomy" id="1114924"/>
    <lineage>
        <taxon>Bacteria</taxon>
        <taxon>Pseudomonadati</taxon>
        <taxon>Pseudomonadota</taxon>
        <taxon>Alphaproteobacteria</taxon>
        <taxon>Rhodobacterales</taxon>
        <taxon>Paracoccaceae</taxon>
        <taxon>Albimonas</taxon>
    </lineage>
</organism>
<evidence type="ECO:0000256" key="4">
    <source>
        <dbReference type="ARBA" id="ARBA00023136"/>
    </source>
</evidence>
<dbReference type="PANTHER" id="PTHR10846">
    <property type="entry name" value="SODIUM/POTASSIUM/CALCIUM EXCHANGER"/>
    <property type="match status" value="1"/>
</dbReference>
<evidence type="ECO:0000256" key="5">
    <source>
        <dbReference type="SAM" id="Phobius"/>
    </source>
</evidence>
<feature type="transmembrane region" description="Helical" evidence="5">
    <location>
        <begin position="179"/>
        <end position="201"/>
    </location>
</feature>
<dbReference type="PANTHER" id="PTHR10846:SF8">
    <property type="entry name" value="INNER MEMBRANE PROTEIN YRBG"/>
    <property type="match status" value="1"/>
</dbReference>
<dbReference type="RefSeq" id="WP_092859332.1">
    <property type="nucleotide sequence ID" value="NZ_FOQH01000004.1"/>
</dbReference>
<dbReference type="STRING" id="1114924.SAMN05216258_10416"/>
<evidence type="ECO:0000256" key="1">
    <source>
        <dbReference type="ARBA" id="ARBA00004141"/>
    </source>
</evidence>
<dbReference type="AlphaFoldDB" id="A0A1I3F219"/>
<name>A0A1I3F219_9RHOB</name>
<accession>A0A1I3F219</accession>
<dbReference type="GO" id="GO:0006874">
    <property type="term" value="P:intracellular calcium ion homeostasis"/>
    <property type="evidence" value="ECO:0007669"/>
    <property type="project" value="TreeGrafter"/>
</dbReference>
<reference evidence="7 8" key="1">
    <citation type="submission" date="2016-10" db="EMBL/GenBank/DDBJ databases">
        <authorList>
            <person name="de Groot N.N."/>
        </authorList>
    </citation>
    <scope>NUCLEOTIDE SEQUENCE [LARGE SCALE GENOMIC DNA]</scope>
    <source>
        <strain evidence="7 8">CGMCC 1.11030</strain>
    </source>
</reference>
<dbReference type="NCBIfam" id="TIGR00367">
    <property type="entry name" value="calcium/sodium antiporter"/>
    <property type="match status" value="1"/>
</dbReference>
<feature type="transmembrane region" description="Helical" evidence="5">
    <location>
        <begin position="78"/>
        <end position="97"/>
    </location>
</feature>
<keyword evidence="4 5" id="KW-0472">Membrane</keyword>
<evidence type="ECO:0000256" key="3">
    <source>
        <dbReference type="ARBA" id="ARBA00022989"/>
    </source>
</evidence>
<feature type="transmembrane region" description="Helical" evidence="5">
    <location>
        <begin position="35"/>
        <end position="58"/>
    </location>
</feature>
<evidence type="ECO:0000313" key="7">
    <source>
        <dbReference type="EMBL" id="SFI05286.1"/>
    </source>
</evidence>
<feature type="domain" description="Sodium/calcium exchanger membrane region" evidence="6">
    <location>
        <begin position="183"/>
        <end position="322"/>
    </location>
</feature>
<feature type="transmembrane region" description="Helical" evidence="5">
    <location>
        <begin position="247"/>
        <end position="271"/>
    </location>
</feature>
<dbReference type="Gene3D" id="1.20.1420.30">
    <property type="entry name" value="NCX, central ion-binding region"/>
    <property type="match status" value="1"/>
</dbReference>
<dbReference type="InterPro" id="IPR044880">
    <property type="entry name" value="NCX_ion-bd_dom_sf"/>
</dbReference>